<feature type="repeat" description="HEAT" evidence="14">
    <location>
        <begin position="441"/>
        <end position="476"/>
    </location>
</feature>
<keyword evidence="11" id="KW-0131">Cell cycle</keyword>
<feature type="domain" description="TOG" evidence="16">
    <location>
        <begin position="1"/>
        <end position="228"/>
    </location>
</feature>
<dbReference type="GO" id="GO:0030951">
    <property type="term" value="P:establishment or maintenance of microtubule cytoskeleton polarity"/>
    <property type="evidence" value="ECO:0007669"/>
    <property type="project" value="InterPro"/>
</dbReference>
<dbReference type="GO" id="GO:0051010">
    <property type="term" value="F:microtubule plus-end binding"/>
    <property type="evidence" value="ECO:0007669"/>
    <property type="project" value="InterPro"/>
</dbReference>
<keyword evidence="8" id="KW-0498">Mitosis</keyword>
<feature type="region of interest" description="Disordered" evidence="15">
    <location>
        <begin position="1078"/>
        <end position="1128"/>
    </location>
</feature>
<comment type="similarity">
    <text evidence="13">Belongs to the TOG/XMAP215 family.</text>
</comment>
<feature type="domain" description="TOG" evidence="16">
    <location>
        <begin position="577"/>
        <end position="809"/>
    </location>
</feature>
<dbReference type="CTD" id="41952"/>
<sequence>MEDEEYKKLPPEEKVVHKLWKARVCGYEEVTKIFRQIDDEKSPEFSKYLGLVKKFVTDSNAMGQEKGLEATLAYIENYAHAGKTVSEVMTGIVMKCVAAPKTKTRELALQVTLMYIEIEKYEAVQEELIKGTEQKNPKIVAACIQALTTALHEFGIKIISPKSMIKRIGILFSDRDKGVRDEARLMVIELYKWMGPSLKNHLQSANLQAVQMTELEAEFAKIKNKKAVPLRYIRSQQPKQAKLVSETEDINGDDNEDEIENTPQEIDPYDLADPVDILSKLPKDFYEKLEAKKWQERKETLEALETLTKNPKLENGDYGDVVRALKKVVQKDSNVICVALAGRCIAGLASGLKKRFQTYSGVLILTLLEKFKEKKQNVVMAIREGIDATYLTTNLEAILEDVLESLNNKNPSVKSETSLFLARSFTKTQPSSVNKKLLKAVTGALTKNINESDPAVRETSAEALGTLMKLVGEKAIGPFLVELERDALKMAKIQEFYEKAEITVKVSSPKKSRPQTAPSKVTTKEDVPTKPVKKPSGNRVAKKKPAASALSSGSATVVRSKGSKSATKTSMKTVEKELDDGEVDSIVEALLSHSTISELTSPTWKTRLTSSEEILSTVQGMEAKSVPTQAVVKILMRKPGLKDTNFQVLKVKLDIIKYLAENSVVSTTTVDCCINDISEKFGDAKNGNIVIETVTAMAEATSLGHVSLAVLDFAFGQKSPKVQQEVLAWLSVALKEFGIAGVNVKALIDYCKKALASTNPGVRQASVTLLGTMYLYMGSALHVFFENEKPALRDQINAEFDKYEGETPPTPVRGAVARSSSSNSLDAVEDEGTAEQEPVNVQDLLPRVDISSQITDAVINELADKNWKVRIEALTKVSNILQEAKFIKPNISDLPQALATRLTDSNVKIAQTALNICQSIAKAMGPPSKQHIRTWFPGFLQNLGDSKAWMRTTALETIATFSEQCGYKEFFDGEMIGDALKSGSPTLRSELWNWLSEVLPKIPVKSVPKEELLICIPYLFSNLEDRNADVRKNAGEAILGLMIHTGYDSMAKQTEKLKPGSKTVVIAALEKARPNLPVKPLPKKVAPLEEKTVKGTRPVSTKQNAAKSKASIAPTKPQSTSNRKKEEDLDTSPLFVVNNLKHQRTIDESKLKVLKWNFTQPREEFVDLLRDQMAAANVNKTLAANMFHTDFRFHIKAIESLMEDLPEHSEALISNLDLILKWLTLRFFDTNPSVLLKGLEYLHLVFNMLIEKQYRMLENEGSCFIPYLVLKIGDPKDSVRNGVRALLKQISGVFPVSRLSVYVMEGVKSKNARQRAECLEVMGSMIEDYSITVCQPTPAACLKEVAKQISDRDNAVRNAALNCVVQAYNLVGDKVYKMVGNISDKDMSLLEERIKRASRRSVIPKAALSATVTEIQPSKNIIPVIDTVIDKTEDDQDLDEDEGLPVITLPPTVAQEPAKKEVQGPFKLESEFMNDLDKITPHFEKLPIMNIDTEFLKEEVKMPSFYDNKAKIMPLSPPKPVIANKYGVHHGLKTTDPEIMKIISLIGTKNLAISLQGLTQFCELMNNPNRIQSFTLYEEEFVNAIISLLKYLSLLDPASEPSVARIYRDLFRSMDSFYQKPHLGKQVSVGALKELTKQLVLLLVDGKLEKCGDIYVKAVNVTCVKVIEQSDHTAVLCALVKLITECISDENSPERQVDLVMKCLWKVIKLMPNWGEHVDYESVLLEVHQFLVKFPSKWWTQRPVDTPLRTIKTILHSIVKIKGANSMQLLSKISNPVESEIESYILRLLKSLKIAQAQDVPLQSQRKGISRANHNMLTDIFQKIGSKEDTKEGLNLLYDFMQQNPEADIEPFLSKSSKFFQDYIKSGLKDIETSRKIAKFCPSDILLHVKSDEEVDLTKTPEYFMERLNRWRQIWADLMAGKQVDHSTWPLPPTE</sequence>
<evidence type="ECO:0000256" key="10">
    <source>
        <dbReference type="ARBA" id="ARBA00023212"/>
    </source>
</evidence>
<dbReference type="GO" id="GO:0051301">
    <property type="term" value="P:cell division"/>
    <property type="evidence" value="ECO:0007669"/>
    <property type="project" value="UniProtKB-KW"/>
</dbReference>
<evidence type="ECO:0000259" key="16">
    <source>
        <dbReference type="SMART" id="SM01349"/>
    </source>
</evidence>
<dbReference type="InterPro" id="IPR011989">
    <property type="entry name" value="ARM-like"/>
</dbReference>
<dbReference type="FunFam" id="1.25.10.10:FF:000050">
    <property type="entry name" value="Cytoskeleton-associated protein 5 isoform X1"/>
    <property type="match status" value="1"/>
</dbReference>
<keyword evidence="17" id="KW-1185">Reference proteome</keyword>
<proteinExistence type="inferred from homology"/>
<dbReference type="KEGG" id="soy:115888900"/>
<keyword evidence="10" id="KW-0206">Cytoskeleton</keyword>
<dbReference type="InterPro" id="IPR034085">
    <property type="entry name" value="TOG"/>
</dbReference>
<dbReference type="OrthoDB" id="205662at2759"/>
<dbReference type="GO" id="GO:0061863">
    <property type="term" value="F:microtubule plus end polymerase"/>
    <property type="evidence" value="ECO:0007669"/>
    <property type="project" value="InterPro"/>
</dbReference>
<feature type="domain" description="TOG" evidence="16">
    <location>
        <begin position="1164"/>
        <end position="1403"/>
    </location>
</feature>
<evidence type="ECO:0000256" key="12">
    <source>
        <dbReference type="ARBA" id="ARBA00023328"/>
    </source>
</evidence>
<keyword evidence="12" id="KW-0137">Centromere</keyword>
<evidence type="ECO:0000256" key="11">
    <source>
        <dbReference type="ARBA" id="ARBA00023306"/>
    </source>
</evidence>
<dbReference type="GO" id="GO:0005813">
    <property type="term" value="C:centrosome"/>
    <property type="evidence" value="ECO:0007669"/>
    <property type="project" value="UniProtKB-SubCell"/>
</dbReference>
<dbReference type="GO" id="GO:0000776">
    <property type="term" value="C:kinetochore"/>
    <property type="evidence" value="ECO:0007669"/>
    <property type="project" value="UniProtKB-KW"/>
</dbReference>
<feature type="domain" description="TOG" evidence="16">
    <location>
        <begin position="270"/>
        <end position="510"/>
    </location>
</feature>
<dbReference type="SUPFAM" id="SSF48371">
    <property type="entry name" value="ARM repeat"/>
    <property type="match status" value="2"/>
</dbReference>
<evidence type="ECO:0000313" key="17">
    <source>
        <dbReference type="Proteomes" id="UP000504635"/>
    </source>
</evidence>
<keyword evidence="9" id="KW-0995">Kinetochore</keyword>
<dbReference type="GO" id="GO:0005874">
    <property type="term" value="C:microtubule"/>
    <property type="evidence" value="ECO:0007669"/>
    <property type="project" value="UniProtKB-ARBA"/>
</dbReference>
<accession>A0A6J2YMY9</accession>
<evidence type="ECO:0000256" key="15">
    <source>
        <dbReference type="SAM" id="MobiDB-lite"/>
    </source>
</evidence>
<dbReference type="FunFam" id="1.25.10.10:FF:000019">
    <property type="entry name" value="Cytoskeleton-associated protein 5"/>
    <property type="match status" value="1"/>
</dbReference>
<evidence type="ECO:0000256" key="9">
    <source>
        <dbReference type="ARBA" id="ARBA00022838"/>
    </source>
</evidence>
<evidence type="ECO:0000256" key="7">
    <source>
        <dbReference type="ARBA" id="ARBA00022737"/>
    </source>
</evidence>
<dbReference type="PANTHER" id="PTHR12609">
    <property type="entry name" value="MICROTUBULE ASSOCIATED PROTEIN XMAP215"/>
    <property type="match status" value="1"/>
</dbReference>
<keyword evidence="5" id="KW-0963">Cytoplasm</keyword>
<protein>
    <submittedName>
        <fullName evidence="18 19">Protein mini spindles isoform X1</fullName>
    </submittedName>
</protein>
<organism evidence="17 18">
    <name type="scientific">Sitophilus oryzae</name>
    <name type="common">Rice weevil</name>
    <name type="synonym">Curculio oryzae</name>
    <dbReference type="NCBI Taxonomy" id="7048"/>
    <lineage>
        <taxon>Eukaryota</taxon>
        <taxon>Metazoa</taxon>
        <taxon>Ecdysozoa</taxon>
        <taxon>Arthropoda</taxon>
        <taxon>Hexapoda</taxon>
        <taxon>Insecta</taxon>
        <taxon>Pterygota</taxon>
        <taxon>Neoptera</taxon>
        <taxon>Endopterygota</taxon>
        <taxon>Coleoptera</taxon>
        <taxon>Polyphaga</taxon>
        <taxon>Cucujiformia</taxon>
        <taxon>Curculionidae</taxon>
        <taxon>Dryophthorinae</taxon>
        <taxon>Sitophilus</taxon>
    </lineage>
</organism>
<evidence type="ECO:0000256" key="3">
    <source>
        <dbReference type="ARBA" id="ARBA00004647"/>
    </source>
</evidence>
<dbReference type="InterPro" id="IPR048491">
    <property type="entry name" value="XMAP215_CLASP_TOG"/>
</dbReference>
<dbReference type="Proteomes" id="UP000504635">
    <property type="component" value="Unplaced"/>
</dbReference>
<evidence type="ECO:0000313" key="18">
    <source>
        <dbReference type="RefSeq" id="XP_030764641.1"/>
    </source>
</evidence>
<gene>
    <name evidence="18 19" type="primary">LOC115888900</name>
</gene>
<evidence type="ECO:0000256" key="13">
    <source>
        <dbReference type="ARBA" id="ARBA00025722"/>
    </source>
</evidence>
<keyword evidence="7" id="KW-0677">Repeat</keyword>
<evidence type="ECO:0000256" key="4">
    <source>
        <dbReference type="ARBA" id="ARBA00022454"/>
    </source>
</evidence>
<dbReference type="GO" id="GO:0000922">
    <property type="term" value="C:spindle pole"/>
    <property type="evidence" value="ECO:0007669"/>
    <property type="project" value="UniProtKB-SubCell"/>
</dbReference>
<dbReference type="Pfam" id="PF21041">
    <property type="entry name" value="XMAP215_CLASP_TOG"/>
    <property type="match status" value="5"/>
</dbReference>
<dbReference type="PROSITE" id="PS50077">
    <property type="entry name" value="HEAT_REPEAT"/>
    <property type="match status" value="1"/>
</dbReference>
<reference evidence="18 19" key="1">
    <citation type="submission" date="2025-04" db="UniProtKB">
        <authorList>
            <consortium name="RefSeq"/>
        </authorList>
    </citation>
    <scope>IDENTIFICATION</scope>
    <source>
        <tissue evidence="18 19">Gonads</tissue>
    </source>
</reference>
<dbReference type="RefSeq" id="XP_030764642.1">
    <property type="nucleotide sequence ID" value="XM_030908782.1"/>
</dbReference>
<feature type="compositionally biased region" description="Low complexity" evidence="15">
    <location>
        <begin position="546"/>
        <end position="555"/>
    </location>
</feature>
<dbReference type="FunFam" id="1.25.10.10:FF:000052">
    <property type="entry name" value="Cytoskeleton associated protein 5"/>
    <property type="match status" value="1"/>
</dbReference>
<name>A0A6J2YMY9_SITOR</name>
<comment type="subcellular location">
    <subcellularLocation>
        <location evidence="2">Chromosome</location>
        <location evidence="2">Centromere</location>
        <location evidence="2">Kinetochore</location>
    </subcellularLocation>
    <subcellularLocation>
        <location evidence="1">Cytoplasm</location>
        <location evidence="1">Cytoskeleton</location>
        <location evidence="1">Microtubule organizing center</location>
        <location evidence="1">Centrosome</location>
    </subcellularLocation>
    <subcellularLocation>
        <location evidence="3">Cytoplasm</location>
        <location evidence="3">Cytoskeleton</location>
        <location evidence="3">Spindle pole</location>
    </subcellularLocation>
</comment>
<feature type="region of interest" description="Disordered" evidence="15">
    <location>
        <begin position="507"/>
        <end position="573"/>
    </location>
</feature>
<evidence type="ECO:0000256" key="5">
    <source>
        <dbReference type="ARBA" id="ARBA00022490"/>
    </source>
</evidence>
<dbReference type="InterPro" id="IPR016024">
    <property type="entry name" value="ARM-type_fold"/>
</dbReference>
<feature type="compositionally biased region" description="Polar residues" evidence="15">
    <location>
        <begin position="563"/>
        <end position="572"/>
    </location>
</feature>
<keyword evidence="6" id="KW-0132">Cell division</keyword>
<dbReference type="GO" id="GO:0051231">
    <property type="term" value="P:spindle elongation"/>
    <property type="evidence" value="ECO:0007669"/>
    <property type="project" value="UniProtKB-ARBA"/>
</dbReference>
<feature type="region of interest" description="Disordered" evidence="15">
    <location>
        <begin position="803"/>
        <end position="837"/>
    </location>
</feature>
<dbReference type="SMART" id="SM01349">
    <property type="entry name" value="TOG"/>
    <property type="match status" value="5"/>
</dbReference>
<dbReference type="GeneID" id="115888900"/>
<evidence type="ECO:0000256" key="6">
    <source>
        <dbReference type="ARBA" id="ARBA00022618"/>
    </source>
</evidence>
<dbReference type="GO" id="GO:0046785">
    <property type="term" value="P:microtubule polymerization"/>
    <property type="evidence" value="ECO:0007669"/>
    <property type="project" value="InterPro"/>
</dbReference>
<dbReference type="RefSeq" id="XP_030764641.1">
    <property type="nucleotide sequence ID" value="XM_030908781.1"/>
</dbReference>
<dbReference type="InterPro" id="IPR045110">
    <property type="entry name" value="XMAP215"/>
</dbReference>
<evidence type="ECO:0000256" key="8">
    <source>
        <dbReference type="ARBA" id="ARBA00022776"/>
    </source>
</evidence>
<keyword evidence="4" id="KW-0158">Chromosome</keyword>
<evidence type="ECO:0000256" key="1">
    <source>
        <dbReference type="ARBA" id="ARBA00004300"/>
    </source>
</evidence>
<evidence type="ECO:0000256" key="14">
    <source>
        <dbReference type="PROSITE-ProRule" id="PRU00103"/>
    </source>
</evidence>
<dbReference type="Gene3D" id="1.25.10.10">
    <property type="entry name" value="Leucine-rich Repeat Variant"/>
    <property type="match status" value="5"/>
</dbReference>
<evidence type="ECO:0000313" key="19">
    <source>
        <dbReference type="RefSeq" id="XP_030764642.1"/>
    </source>
</evidence>
<evidence type="ECO:0000256" key="2">
    <source>
        <dbReference type="ARBA" id="ARBA00004629"/>
    </source>
</evidence>
<feature type="domain" description="TOG" evidence="16">
    <location>
        <begin position="843"/>
        <end position="1078"/>
    </location>
</feature>
<dbReference type="FunFam" id="1.25.10.10:FF:000068">
    <property type="entry name" value="cytoskeleton-associated protein 5 isoform X1"/>
    <property type="match status" value="1"/>
</dbReference>
<dbReference type="InterPro" id="IPR021133">
    <property type="entry name" value="HEAT_type_2"/>
</dbReference>
<dbReference type="FunFam" id="1.25.10.10:FF:000063">
    <property type="entry name" value="Putative cytoskeleton-associated protein 5"/>
    <property type="match status" value="1"/>
</dbReference>